<sequence>MKLKLPIIIILLLTFISCNRNIYGIYTSGYLTDKSSLLQIRIDSNYTVEKNEIHTIRIDSKGTWKKEDGKIICYFHPTDTGFPADTMNLKIIGSNMYIEKKGTTNNKGVYLKKVK</sequence>
<dbReference type="RefSeq" id="WP_342692291.1">
    <property type="nucleotide sequence ID" value="NZ_JBCGDP010000012.1"/>
</dbReference>
<evidence type="ECO:0000313" key="2">
    <source>
        <dbReference type="Proteomes" id="UP001468798"/>
    </source>
</evidence>
<evidence type="ECO:0000313" key="1">
    <source>
        <dbReference type="EMBL" id="MEM0577389.1"/>
    </source>
</evidence>
<comment type="caution">
    <text evidence="1">The sequence shown here is derived from an EMBL/GenBank/DDBJ whole genome shotgun (WGS) entry which is preliminary data.</text>
</comment>
<dbReference type="EMBL" id="JBCGDP010000012">
    <property type="protein sequence ID" value="MEM0577389.1"/>
    <property type="molecule type" value="Genomic_DNA"/>
</dbReference>
<dbReference type="PROSITE" id="PS51257">
    <property type="entry name" value="PROKAR_LIPOPROTEIN"/>
    <property type="match status" value="1"/>
</dbReference>
<accession>A0ABU9NQ64</accession>
<gene>
    <name evidence="1" type="ORF">WFZ86_12840</name>
</gene>
<organism evidence="1 2">
    <name type="scientific">Flavobacterium polysaccharolyticum</name>
    <dbReference type="NCBI Taxonomy" id="3133148"/>
    <lineage>
        <taxon>Bacteria</taxon>
        <taxon>Pseudomonadati</taxon>
        <taxon>Bacteroidota</taxon>
        <taxon>Flavobacteriia</taxon>
        <taxon>Flavobacteriales</taxon>
        <taxon>Flavobacteriaceae</taxon>
        <taxon>Flavobacterium</taxon>
    </lineage>
</organism>
<reference evidence="1 2" key="1">
    <citation type="submission" date="2024-03" db="EMBL/GenBank/DDBJ databases">
        <title>Two novel species of the genus Flavobacterium exhibiting potentially degradation of complex polysaccharides.</title>
        <authorList>
            <person name="Lian X."/>
        </authorList>
    </citation>
    <scope>NUCLEOTIDE SEQUENCE [LARGE SCALE GENOMIC DNA]</scope>
    <source>
        <strain evidence="1 2">N6</strain>
    </source>
</reference>
<name>A0ABU9NQ64_9FLAO</name>
<protein>
    <submittedName>
        <fullName evidence="1">Uncharacterized protein</fullName>
    </submittedName>
</protein>
<keyword evidence="2" id="KW-1185">Reference proteome</keyword>
<proteinExistence type="predicted"/>
<dbReference type="Proteomes" id="UP001468798">
    <property type="component" value="Unassembled WGS sequence"/>
</dbReference>